<comment type="caution">
    <text evidence="2">The sequence shown here is derived from an EMBL/GenBank/DDBJ whole genome shotgun (WGS) entry which is preliminary data.</text>
</comment>
<feature type="chain" id="PRO_5046780697" evidence="1">
    <location>
        <begin position="18"/>
        <end position="116"/>
    </location>
</feature>
<name>A0ABT0PHE0_9GAMM</name>
<dbReference type="EMBL" id="JAMFLX010000016">
    <property type="protein sequence ID" value="MCL6270745.1"/>
    <property type="molecule type" value="Genomic_DNA"/>
</dbReference>
<dbReference type="Proteomes" id="UP001203338">
    <property type="component" value="Unassembled WGS sequence"/>
</dbReference>
<gene>
    <name evidence="2" type="ORF">M3P05_12505</name>
</gene>
<evidence type="ECO:0000313" key="3">
    <source>
        <dbReference type="Proteomes" id="UP001203338"/>
    </source>
</evidence>
<evidence type="ECO:0000313" key="2">
    <source>
        <dbReference type="EMBL" id="MCL6270745.1"/>
    </source>
</evidence>
<keyword evidence="1" id="KW-0732">Signal</keyword>
<feature type="signal peptide" evidence="1">
    <location>
        <begin position="1"/>
        <end position="17"/>
    </location>
</feature>
<organism evidence="2 3">
    <name type="scientific">Parendozoicomonas callyspongiae</name>
    <dbReference type="NCBI Taxonomy" id="2942213"/>
    <lineage>
        <taxon>Bacteria</taxon>
        <taxon>Pseudomonadati</taxon>
        <taxon>Pseudomonadota</taxon>
        <taxon>Gammaproteobacteria</taxon>
        <taxon>Oceanospirillales</taxon>
        <taxon>Endozoicomonadaceae</taxon>
        <taxon>Parendozoicomonas</taxon>
    </lineage>
</organism>
<proteinExistence type="predicted"/>
<dbReference type="RefSeq" id="WP_249700029.1">
    <property type="nucleotide sequence ID" value="NZ_JAMFLX010000016.1"/>
</dbReference>
<accession>A0ABT0PHE0</accession>
<keyword evidence="3" id="KW-1185">Reference proteome</keyword>
<reference evidence="2 3" key="1">
    <citation type="submission" date="2022-05" db="EMBL/GenBank/DDBJ databases">
        <authorList>
            <person name="Park J.-S."/>
        </authorList>
    </citation>
    <scope>NUCLEOTIDE SEQUENCE [LARGE SCALE GENOMIC DNA]</scope>
    <source>
        <strain evidence="2 3">2012CJ34-2</strain>
    </source>
</reference>
<sequence>MKKYLLFLLLFSPLAFSGDWSQPLVVRDVYQLASHSPFGGGGYSQLWATFDSDVVSTTCPIRKSRAVYYTNTANTWTQVWLSELLAAQAQGKKVQIWIDRCGGGEIVLHGVKVIRD</sequence>
<protein>
    <submittedName>
        <fullName evidence="2">Uncharacterized protein</fullName>
    </submittedName>
</protein>
<evidence type="ECO:0000256" key="1">
    <source>
        <dbReference type="SAM" id="SignalP"/>
    </source>
</evidence>